<keyword evidence="8 15" id="KW-0482">Metalloprotease</keyword>
<gene>
    <name evidence="19" type="ORF">DSTB1V02_LOCUS10066</name>
</gene>
<evidence type="ECO:0000256" key="8">
    <source>
        <dbReference type="ARBA" id="ARBA00023049"/>
    </source>
</evidence>
<dbReference type="Pfam" id="PF17900">
    <property type="entry name" value="Peptidase_M1_N"/>
    <property type="match status" value="1"/>
</dbReference>
<dbReference type="InterPro" id="IPR045357">
    <property type="entry name" value="Aminopeptidase_N-like_N"/>
</dbReference>
<keyword evidence="7 13" id="KW-0862">Zinc</keyword>
<evidence type="ECO:0000256" key="7">
    <source>
        <dbReference type="ARBA" id="ARBA00022833"/>
    </source>
</evidence>
<feature type="domain" description="ERAP1-like C-terminal" evidence="17">
    <location>
        <begin position="583"/>
        <end position="905"/>
    </location>
</feature>
<evidence type="ECO:0000313" key="19">
    <source>
        <dbReference type="EMBL" id="CAD7250286.1"/>
    </source>
</evidence>
<name>A0A7R9FPI2_9CRUS</name>
<dbReference type="InterPro" id="IPR024571">
    <property type="entry name" value="ERAP1-like_C_dom"/>
</dbReference>
<dbReference type="InterPro" id="IPR034016">
    <property type="entry name" value="M1_APN-typ"/>
</dbReference>
<organism evidence="19">
    <name type="scientific">Darwinula stevensoni</name>
    <dbReference type="NCBI Taxonomy" id="69355"/>
    <lineage>
        <taxon>Eukaryota</taxon>
        <taxon>Metazoa</taxon>
        <taxon>Ecdysozoa</taxon>
        <taxon>Arthropoda</taxon>
        <taxon>Crustacea</taxon>
        <taxon>Oligostraca</taxon>
        <taxon>Ostracoda</taxon>
        <taxon>Podocopa</taxon>
        <taxon>Podocopida</taxon>
        <taxon>Darwinulocopina</taxon>
        <taxon>Darwinuloidea</taxon>
        <taxon>Darwinulidae</taxon>
        <taxon>Darwinula</taxon>
    </lineage>
</organism>
<reference evidence="19" key="1">
    <citation type="submission" date="2020-11" db="EMBL/GenBank/DDBJ databases">
        <authorList>
            <person name="Tran Van P."/>
        </authorList>
    </citation>
    <scope>NUCLEOTIDE SEQUENCE</scope>
</reference>
<evidence type="ECO:0000256" key="10">
    <source>
        <dbReference type="ARBA" id="ARBA00023157"/>
    </source>
</evidence>
<sequence length="929" mass="105561">MFSVRNDMLRRRELVFLLLCQACFALWPDVERLRTSARKARPMRLRSDRQGTSDLFLPRHVIPTHYDILLRPVFDEALGFPVQGRVVIDVECREAATNTTLHAADMTIEDYVIRDASGIPLEVVDVETDGPHQFLIFHLGETLEVGSTYEIDLAFSYPIRRDRVGFHLVSYTESGMEKYLGVTLFQPSFARLTFPCFDEPSLKARYDVTIGRDEDWTAFTNMPLKETLPDDDGTFLDVFETSLPMSTYTVCFAVTQFSSLTTDTPSPFGVHARPDAIENGAFMLQNAPSIQLTLEEVFKTEEPMPKMDLLALPQSGAGAMEHWGLVTFREDFLLVDVDAEDFTRVFEVNAVTSHELAHNFFGNLVTLQWWDLIWLNEGFASFGEYVGMRGPNPDWDVWQIFVWDSYQPTLMDDSLESTHPLVMDVFSMNDFWPLLDIAYGKGASLLNMIFGVLSEEFIIFDGIASYIGESSFGNVVEEDLWRNLQAAVEGTDVDLGGRTIAEIMTGWTRQAGYPLVTAIRDYDTGGIRVQQERFLSDPEADPDPTLWIVPVTFYTPEGGQRLYWLAEGDGTLTTQPMPGLEEFLFVNVEASGFYRVNYDLRNWELLATELERDPNQFPIQNRAEFLDDAFTFVASGHLPSYEVPLSLTRFLRSEPKFLPWVTAATHLEYLHRMFVSTERRALFQAYALSLLEPRFAETPFEMLEQFPEVYGDILDWYYNYIIQSFTCAMESSACVQQASELFQLWKSAYDPQDPDRTILSPNAKSLVYLYGIYGGDDSDWEFGYQHYQLTGSESDKNSMLLALASYTGSASLTRLLDDILSPTSPIRDQDALQAFLYLGANIAGRQLAFDFLRDNWDAFKARFQEVSAVVAAFQDFNTPADLDALTALRDEHPQDADAFAATVAAVRGNIAWMDQHFDFIVDWLNASIQ</sequence>
<evidence type="ECO:0000313" key="20">
    <source>
        <dbReference type="Proteomes" id="UP000677054"/>
    </source>
</evidence>
<dbReference type="SUPFAM" id="SSF63737">
    <property type="entry name" value="Leukotriene A4 hydrolase N-terminal domain"/>
    <property type="match status" value="1"/>
</dbReference>
<evidence type="ECO:0000256" key="4">
    <source>
        <dbReference type="ARBA" id="ARBA00022670"/>
    </source>
</evidence>
<keyword evidence="4 15" id="KW-0645">Protease</keyword>
<dbReference type="AlphaFoldDB" id="A0A7R9FPI2"/>
<dbReference type="GO" id="GO:0043171">
    <property type="term" value="P:peptide catabolic process"/>
    <property type="evidence" value="ECO:0007669"/>
    <property type="project" value="TreeGrafter"/>
</dbReference>
<dbReference type="Proteomes" id="UP000677054">
    <property type="component" value="Unassembled WGS sequence"/>
</dbReference>
<keyword evidence="20" id="KW-1185">Reference proteome</keyword>
<evidence type="ECO:0000256" key="3">
    <source>
        <dbReference type="ARBA" id="ARBA00022475"/>
    </source>
</evidence>
<evidence type="ECO:0000256" key="1">
    <source>
        <dbReference type="ARBA" id="ARBA00004609"/>
    </source>
</evidence>
<evidence type="ECO:0000256" key="6">
    <source>
        <dbReference type="ARBA" id="ARBA00022801"/>
    </source>
</evidence>
<comment type="subcellular location">
    <subcellularLocation>
        <location evidence="1">Cell membrane</location>
        <topology evidence="1">Lipid-anchor</topology>
        <topology evidence="1">GPI-anchor</topology>
    </subcellularLocation>
</comment>
<dbReference type="SUPFAM" id="SSF55486">
    <property type="entry name" value="Metalloproteases ('zincins'), catalytic domain"/>
    <property type="match status" value="1"/>
</dbReference>
<dbReference type="Pfam" id="PF01433">
    <property type="entry name" value="Peptidase_M1"/>
    <property type="match status" value="1"/>
</dbReference>
<feature type="binding site" evidence="13">
    <location>
        <position position="377"/>
    </location>
    <ligand>
        <name>Zn(2+)</name>
        <dbReference type="ChEBI" id="CHEBI:29105"/>
        <note>catalytic</note>
    </ligand>
</feature>
<keyword evidence="9" id="KW-0472">Membrane</keyword>
<dbReference type="GO" id="GO:0008270">
    <property type="term" value="F:zinc ion binding"/>
    <property type="evidence" value="ECO:0007669"/>
    <property type="project" value="UniProtKB-UniRule"/>
</dbReference>
<feature type="active site" description="Proton acceptor" evidence="12">
    <location>
        <position position="355"/>
    </location>
</feature>
<dbReference type="InterPro" id="IPR001930">
    <property type="entry name" value="Peptidase_M1"/>
</dbReference>
<dbReference type="OrthoDB" id="510539at2759"/>
<feature type="binding site" evidence="13">
    <location>
        <position position="354"/>
    </location>
    <ligand>
        <name>Zn(2+)</name>
        <dbReference type="ChEBI" id="CHEBI:29105"/>
        <note>catalytic</note>
    </ligand>
</feature>
<dbReference type="PANTHER" id="PTHR11533">
    <property type="entry name" value="PROTEASE M1 ZINC METALLOPROTEASE"/>
    <property type="match status" value="1"/>
</dbReference>
<dbReference type="InterPro" id="IPR042097">
    <property type="entry name" value="Aminopeptidase_N-like_N_sf"/>
</dbReference>
<feature type="site" description="Transition state stabilizer" evidence="14">
    <location>
        <position position="439"/>
    </location>
</feature>
<evidence type="ECO:0000256" key="5">
    <source>
        <dbReference type="ARBA" id="ARBA00022723"/>
    </source>
</evidence>
<dbReference type="GO" id="GO:0005886">
    <property type="term" value="C:plasma membrane"/>
    <property type="evidence" value="ECO:0007669"/>
    <property type="project" value="UniProtKB-SubCell"/>
</dbReference>
<keyword evidence="5 13" id="KW-0479">Metal-binding</keyword>
<feature type="domain" description="Aminopeptidase N-like N-terminal" evidence="18">
    <location>
        <begin position="63"/>
        <end position="248"/>
    </location>
</feature>
<dbReference type="GO" id="GO:0042277">
    <property type="term" value="F:peptide binding"/>
    <property type="evidence" value="ECO:0007669"/>
    <property type="project" value="TreeGrafter"/>
</dbReference>
<dbReference type="InterPro" id="IPR027268">
    <property type="entry name" value="Peptidase_M4/M1_CTD_sf"/>
</dbReference>
<dbReference type="EMBL" id="LR902287">
    <property type="protein sequence ID" value="CAD7250286.1"/>
    <property type="molecule type" value="Genomic_DNA"/>
</dbReference>
<dbReference type="Pfam" id="PF11838">
    <property type="entry name" value="ERAP1_C"/>
    <property type="match status" value="1"/>
</dbReference>
<dbReference type="GO" id="GO:0070006">
    <property type="term" value="F:metalloaminopeptidase activity"/>
    <property type="evidence" value="ECO:0007669"/>
    <property type="project" value="TreeGrafter"/>
</dbReference>
<comment type="similarity">
    <text evidence="2 15">Belongs to the peptidase M1 family.</text>
</comment>
<evidence type="ECO:0000256" key="15">
    <source>
        <dbReference type="RuleBase" id="RU364040"/>
    </source>
</evidence>
<keyword evidence="6 15" id="KW-0378">Hydrolase</keyword>
<proteinExistence type="inferred from homology"/>
<dbReference type="Gene3D" id="2.60.40.1910">
    <property type="match status" value="1"/>
</dbReference>
<dbReference type="EMBL" id="CAJPEV010002770">
    <property type="protein sequence ID" value="CAG0897985.1"/>
    <property type="molecule type" value="Genomic_DNA"/>
</dbReference>
<protein>
    <recommendedName>
        <fullName evidence="15">Aminopeptidase</fullName>
        <ecNumber evidence="15">3.4.11.-</ecNumber>
    </recommendedName>
</protein>
<evidence type="ECO:0000259" key="18">
    <source>
        <dbReference type="Pfam" id="PF17900"/>
    </source>
</evidence>
<evidence type="ECO:0000259" key="16">
    <source>
        <dbReference type="Pfam" id="PF01433"/>
    </source>
</evidence>
<dbReference type="GO" id="GO:0005615">
    <property type="term" value="C:extracellular space"/>
    <property type="evidence" value="ECO:0007669"/>
    <property type="project" value="TreeGrafter"/>
</dbReference>
<feature type="binding site" evidence="13">
    <location>
        <position position="358"/>
    </location>
    <ligand>
        <name>Zn(2+)</name>
        <dbReference type="ChEBI" id="CHEBI:29105"/>
        <note>catalytic</note>
    </ligand>
</feature>
<dbReference type="InterPro" id="IPR014782">
    <property type="entry name" value="Peptidase_M1_dom"/>
</dbReference>
<evidence type="ECO:0000256" key="14">
    <source>
        <dbReference type="PIRSR" id="PIRSR634016-4"/>
    </source>
</evidence>
<keyword evidence="10" id="KW-1015">Disulfide bond</keyword>
<dbReference type="CDD" id="cd09601">
    <property type="entry name" value="M1_APN-Q_like"/>
    <property type="match status" value="1"/>
</dbReference>
<keyword evidence="11" id="KW-0325">Glycoprotein</keyword>
<evidence type="ECO:0000256" key="9">
    <source>
        <dbReference type="ARBA" id="ARBA00023136"/>
    </source>
</evidence>
<dbReference type="FunFam" id="1.25.50.20:FF:000001">
    <property type="entry name" value="Aminopeptidase"/>
    <property type="match status" value="1"/>
</dbReference>
<keyword evidence="15" id="KW-0031">Aminopeptidase</keyword>
<feature type="domain" description="Peptidase M1 membrane alanine aminopeptidase" evidence="16">
    <location>
        <begin position="292"/>
        <end position="507"/>
    </location>
</feature>
<dbReference type="Gene3D" id="1.25.50.20">
    <property type="match status" value="1"/>
</dbReference>
<accession>A0A7R9FPI2</accession>
<dbReference type="GO" id="GO:0005737">
    <property type="term" value="C:cytoplasm"/>
    <property type="evidence" value="ECO:0007669"/>
    <property type="project" value="TreeGrafter"/>
</dbReference>
<dbReference type="PRINTS" id="PR00756">
    <property type="entry name" value="ALADIPTASE"/>
</dbReference>
<dbReference type="InterPro" id="IPR050344">
    <property type="entry name" value="Peptidase_M1_aminopeptidases"/>
</dbReference>
<dbReference type="GO" id="GO:0006508">
    <property type="term" value="P:proteolysis"/>
    <property type="evidence" value="ECO:0007669"/>
    <property type="project" value="UniProtKB-KW"/>
</dbReference>
<dbReference type="PANTHER" id="PTHR11533:SF294">
    <property type="entry name" value="THYROTROPIN-RELEASING HORMONE-DEGRADING ECTOENZYME"/>
    <property type="match status" value="1"/>
</dbReference>
<dbReference type="EC" id="3.4.11.-" evidence="15"/>
<comment type="cofactor">
    <cofactor evidence="13 15">
        <name>Zn(2+)</name>
        <dbReference type="ChEBI" id="CHEBI:29105"/>
    </cofactor>
    <text evidence="13 15">Binds 1 zinc ion per subunit.</text>
</comment>
<evidence type="ECO:0000259" key="17">
    <source>
        <dbReference type="Pfam" id="PF11838"/>
    </source>
</evidence>
<dbReference type="Gene3D" id="1.10.390.10">
    <property type="entry name" value="Neutral Protease Domain 2"/>
    <property type="match status" value="1"/>
</dbReference>
<evidence type="ECO:0000256" key="13">
    <source>
        <dbReference type="PIRSR" id="PIRSR634016-3"/>
    </source>
</evidence>
<keyword evidence="3" id="KW-1003">Cell membrane</keyword>
<dbReference type="Gene3D" id="2.60.40.1730">
    <property type="entry name" value="tricorn interacting facor f3 domain"/>
    <property type="match status" value="1"/>
</dbReference>
<evidence type="ECO:0000256" key="12">
    <source>
        <dbReference type="PIRSR" id="PIRSR634016-1"/>
    </source>
</evidence>
<evidence type="ECO:0000256" key="11">
    <source>
        <dbReference type="ARBA" id="ARBA00023180"/>
    </source>
</evidence>
<evidence type="ECO:0000256" key="2">
    <source>
        <dbReference type="ARBA" id="ARBA00010136"/>
    </source>
</evidence>